<dbReference type="Pfam" id="PF01678">
    <property type="entry name" value="DAP_epimerase"/>
    <property type="match status" value="2"/>
</dbReference>
<comment type="caution">
    <text evidence="10">The sequence shown here is derived from an EMBL/GenBank/DDBJ whole genome shotgun (WGS) entry which is preliminary data.</text>
</comment>
<feature type="active site" description="Proton donor" evidence="8">
    <location>
        <position position="68"/>
    </location>
</feature>
<feature type="site" description="Could be important to modulate the pK values of the two catalytic cysteine residues" evidence="8">
    <location>
        <position position="192"/>
    </location>
</feature>
<comment type="subunit">
    <text evidence="8">Homodimer.</text>
</comment>
<evidence type="ECO:0000256" key="3">
    <source>
        <dbReference type="ARBA" id="ARBA00013080"/>
    </source>
</evidence>
<comment type="pathway">
    <text evidence="1 8">Amino-acid biosynthesis; L-lysine biosynthesis via DAP pathway; DL-2,6-diaminopimelate from LL-2,6-diaminopimelate: step 1/1.</text>
</comment>
<feature type="site" description="Could be important to modulate the pK values of the two catalytic cysteine residues" evidence="8">
    <location>
        <position position="142"/>
    </location>
</feature>
<evidence type="ECO:0000313" key="10">
    <source>
        <dbReference type="EMBL" id="OQB73523.1"/>
    </source>
</evidence>
<dbReference type="GO" id="GO:0005829">
    <property type="term" value="C:cytosol"/>
    <property type="evidence" value="ECO:0007669"/>
    <property type="project" value="TreeGrafter"/>
</dbReference>
<dbReference type="EMBL" id="MWDQ01000077">
    <property type="protein sequence ID" value="OQB73523.1"/>
    <property type="molecule type" value="Genomic_DNA"/>
</dbReference>
<comment type="function">
    <text evidence="8">Catalyzes the stereoinversion of LL-2,6-diaminopimelate (L,L-DAP) to meso-diaminopimelate (meso-DAP), a precursor of L-lysine and an essential component of the bacterial peptidoglycan.</text>
</comment>
<evidence type="ECO:0000256" key="4">
    <source>
        <dbReference type="ARBA" id="ARBA00022605"/>
    </source>
</evidence>
<feature type="active site" evidence="9">
    <location>
        <position position="68"/>
    </location>
</feature>
<dbReference type="AlphaFoldDB" id="A0A1V6C9G8"/>
<comment type="subcellular location">
    <subcellularLocation>
        <location evidence="8">Cytoplasm</location>
    </subcellularLocation>
</comment>
<comment type="catalytic activity">
    <reaction evidence="7 8">
        <text>(2S,6S)-2,6-diaminopimelate = meso-2,6-diaminopimelate</text>
        <dbReference type="Rhea" id="RHEA:15393"/>
        <dbReference type="ChEBI" id="CHEBI:57609"/>
        <dbReference type="ChEBI" id="CHEBI:57791"/>
        <dbReference type="EC" id="5.1.1.7"/>
    </reaction>
</comment>
<dbReference type="PANTHER" id="PTHR31689">
    <property type="entry name" value="DIAMINOPIMELATE EPIMERASE, CHLOROPLASTIC"/>
    <property type="match status" value="1"/>
</dbReference>
<evidence type="ECO:0000256" key="8">
    <source>
        <dbReference type="HAMAP-Rule" id="MF_00197"/>
    </source>
</evidence>
<dbReference type="PROSITE" id="PS01326">
    <property type="entry name" value="DAP_EPIMERASE"/>
    <property type="match status" value="1"/>
</dbReference>
<keyword evidence="8" id="KW-0963">Cytoplasm</keyword>
<organism evidence="10">
    <name type="scientific">candidate division TA06 bacterium ADurb.Bin131</name>
    <dbReference type="NCBI Taxonomy" id="1852827"/>
    <lineage>
        <taxon>Bacteria</taxon>
        <taxon>Bacteria division TA06</taxon>
    </lineage>
</organism>
<feature type="binding site" evidence="8">
    <location>
        <position position="59"/>
    </location>
    <ligand>
        <name>substrate</name>
    </ligand>
</feature>
<keyword evidence="5 8" id="KW-0457">Lysine biosynthesis</keyword>
<dbReference type="SUPFAM" id="SSF54506">
    <property type="entry name" value="Diaminopimelate epimerase-like"/>
    <property type="match status" value="2"/>
</dbReference>
<feature type="binding site" evidence="8">
    <location>
        <position position="8"/>
    </location>
    <ligand>
        <name>substrate</name>
    </ligand>
</feature>
<dbReference type="NCBIfam" id="TIGR00652">
    <property type="entry name" value="DapF"/>
    <property type="match status" value="1"/>
</dbReference>
<gene>
    <name evidence="8 10" type="primary">dapF</name>
    <name evidence="10" type="ORF">BWX89_00910</name>
</gene>
<dbReference type="Proteomes" id="UP000485562">
    <property type="component" value="Unassembled WGS sequence"/>
</dbReference>
<evidence type="ECO:0000256" key="7">
    <source>
        <dbReference type="ARBA" id="ARBA00051712"/>
    </source>
</evidence>
<dbReference type="GO" id="GO:0009089">
    <property type="term" value="P:lysine biosynthetic process via diaminopimelate"/>
    <property type="evidence" value="ECO:0007669"/>
    <property type="project" value="UniProtKB-UniRule"/>
</dbReference>
<evidence type="ECO:0000256" key="1">
    <source>
        <dbReference type="ARBA" id="ARBA00005196"/>
    </source>
</evidence>
<sequence>MKITGSGNDFVMFNNLKRVVKNRRQIAIQVCRQKYGVGADGAIFLEKSRKADYRMRIFNPDGSEAEMCGNGLRCLVRFIHEQKLSRRKKFLIETLAGNYKTFINGFDVSIEMFLVEKPRFNINLEINGTKIIAHLMNTGVPHAVIIVEDVETLDVKKYGPLIRYHRTFQPSGANVDWLQIINRHFGKIRTYERGVEDETLACGTGIVASVICAAMLNKFSSPVEIEARSGEKLNVSFADDFSQIFFKGKTKLVFEGQWINR</sequence>
<evidence type="ECO:0000256" key="9">
    <source>
        <dbReference type="PROSITE-ProRule" id="PRU10125"/>
    </source>
</evidence>
<evidence type="ECO:0000256" key="6">
    <source>
        <dbReference type="ARBA" id="ARBA00023235"/>
    </source>
</evidence>
<feature type="active site" description="Proton acceptor" evidence="8">
    <location>
        <position position="202"/>
    </location>
</feature>
<dbReference type="GO" id="GO:0008837">
    <property type="term" value="F:diaminopimelate epimerase activity"/>
    <property type="evidence" value="ECO:0007669"/>
    <property type="project" value="UniProtKB-UniRule"/>
</dbReference>
<dbReference type="UniPathway" id="UPA00034">
    <property type="reaction ID" value="UER00025"/>
</dbReference>
<evidence type="ECO:0000256" key="5">
    <source>
        <dbReference type="ARBA" id="ARBA00023154"/>
    </source>
</evidence>
<dbReference type="InterPro" id="IPR001653">
    <property type="entry name" value="DAP_epimerase_DapF"/>
</dbReference>
<dbReference type="Gene3D" id="3.10.310.10">
    <property type="entry name" value="Diaminopimelate Epimerase, Chain A, domain 1"/>
    <property type="match status" value="2"/>
</dbReference>
<keyword evidence="4 8" id="KW-0028">Amino-acid biosynthesis</keyword>
<reference evidence="10" key="1">
    <citation type="submission" date="2017-02" db="EMBL/GenBank/DDBJ databases">
        <title>Delving into the versatile metabolic prowess of the omnipresent phylum Bacteroidetes.</title>
        <authorList>
            <person name="Nobu M.K."/>
            <person name="Mei R."/>
            <person name="Narihiro T."/>
            <person name="Kuroda K."/>
            <person name="Liu W.-T."/>
        </authorList>
    </citation>
    <scope>NUCLEOTIDE SEQUENCE</scope>
    <source>
        <strain evidence="10">ADurb.Bin131</strain>
    </source>
</reference>
<evidence type="ECO:0000256" key="2">
    <source>
        <dbReference type="ARBA" id="ARBA00010219"/>
    </source>
</evidence>
<name>A0A1V6C9G8_UNCT6</name>
<comment type="caution">
    <text evidence="8">Lacks conserved residue(s) required for the propagation of feature annotation.</text>
</comment>
<feature type="binding site" evidence="8">
    <location>
        <begin position="203"/>
        <end position="204"/>
    </location>
    <ligand>
        <name>substrate</name>
    </ligand>
</feature>
<dbReference type="PANTHER" id="PTHR31689:SF0">
    <property type="entry name" value="DIAMINOPIMELATE EPIMERASE"/>
    <property type="match status" value="1"/>
</dbReference>
<feature type="binding site" evidence="8">
    <location>
        <begin position="69"/>
        <end position="70"/>
    </location>
    <ligand>
        <name>substrate</name>
    </ligand>
</feature>
<dbReference type="EC" id="5.1.1.7" evidence="3 8"/>
<accession>A0A1V6C9G8</accession>
<feature type="binding site" evidence="8">
    <location>
        <begin position="192"/>
        <end position="193"/>
    </location>
    <ligand>
        <name>substrate</name>
    </ligand>
</feature>
<keyword evidence="6 8" id="KW-0413">Isomerase</keyword>
<protein>
    <recommendedName>
        <fullName evidence="3 8">Diaminopimelate epimerase</fullName>
        <shortName evidence="8">DAP epimerase</shortName>
        <ecNumber evidence="3 8">5.1.1.7</ecNumber>
    </recommendedName>
    <alternativeName>
        <fullName evidence="8">PLP-independent amino acid racemase</fullName>
    </alternativeName>
</protein>
<dbReference type="InterPro" id="IPR018510">
    <property type="entry name" value="DAP_epimerase_AS"/>
</dbReference>
<proteinExistence type="inferred from homology"/>
<comment type="similarity">
    <text evidence="2 8">Belongs to the diaminopimelate epimerase family.</text>
</comment>
<dbReference type="HAMAP" id="MF_00197">
    <property type="entry name" value="DAP_epimerase"/>
    <property type="match status" value="1"/>
</dbReference>
<feature type="binding site" evidence="8">
    <location>
        <position position="174"/>
    </location>
    <ligand>
        <name>substrate</name>
    </ligand>
</feature>